<gene>
    <name evidence="9" type="ORF">MELIAE_LOCUS10714</name>
</gene>
<feature type="transmembrane region" description="Helical" evidence="8">
    <location>
        <begin position="447"/>
        <end position="468"/>
    </location>
</feature>
<dbReference type="Proteomes" id="UP001154078">
    <property type="component" value="Chromosome 7"/>
</dbReference>
<evidence type="ECO:0000313" key="10">
    <source>
        <dbReference type="Proteomes" id="UP001154078"/>
    </source>
</evidence>
<evidence type="ECO:0008006" key="11">
    <source>
        <dbReference type="Google" id="ProtNLM"/>
    </source>
</evidence>
<keyword evidence="5 8" id="KW-1133">Transmembrane helix</keyword>
<evidence type="ECO:0000256" key="6">
    <source>
        <dbReference type="ARBA" id="ARBA00023136"/>
    </source>
</evidence>
<evidence type="ECO:0000256" key="2">
    <source>
        <dbReference type="ARBA" id="ARBA00010532"/>
    </source>
</evidence>
<accession>A0A9P0FNB8</accession>
<sequence length="489" mass="56202">MGCCTQKCQQISTFTIAAILLGVGISMAILWNNIFINIRNKQLSVAHDTQGFKMWKETPIPMYMEFYLFNWTNANEFMNNKWPTKPNFQECGPYTYSEHHIREQLTFNENDTITYKTRKIWKFLPEKSKGKLDDKITTINTILASVADTVKDKNIIVQEGINFFIKEKSEPFILTRTAEEFLFKGYDDPFIELAHKLHIKGLDIPFDKFGWFYDRNNSVDYDGVLNMYSGVEDINKLGRMHSWNYKSQLDYYPGECGRVRGTSGELWYPPLDNEVLEVFSPDICGTVKIRKNGTILHYGIKGNKYVAAPEIFDYTEPQNQCYLPKGVHLDNGVRSVQKCKFNAPAYVSFPHFYSADPSYYAGITGMKPDPAEHHFYLALEPITGLPLKVHAALQVNILLQNVKGIDVLKNVKSTYFPMLWFKQTAELTEELSSLGKLLLIMPSAGTYTAYGMIAFGALLLTIGFYLMFKKGWKTIHDEEQLLNQQQTFN</sequence>
<reference evidence="9" key="1">
    <citation type="submission" date="2021-12" db="EMBL/GenBank/DDBJ databases">
        <authorList>
            <person name="King R."/>
        </authorList>
    </citation>
    <scope>NUCLEOTIDE SEQUENCE</scope>
</reference>
<dbReference type="EMBL" id="OV121138">
    <property type="protein sequence ID" value="CAH0561087.1"/>
    <property type="molecule type" value="Genomic_DNA"/>
</dbReference>
<evidence type="ECO:0000256" key="7">
    <source>
        <dbReference type="ARBA" id="ARBA00023180"/>
    </source>
</evidence>
<evidence type="ECO:0000256" key="1">
    <source>
        <dbReference type="ARBA" id="ARBA00004236"/>
    </source>
</evidence>
<dbReference type="GO" id="GO:0005886">
    <property type="term" value="C:plasma membrane"/>
    <property type="evidence" value="ECO:0007669"/>
    <property type="project" value="UniProtKB-SubCell"/>
</dbReference>
<dbReference type="AlphaFoldDB" id="A0A9P0FNB8"/>
<keyword evidence="4 8" id="KW-0812">Transmembrane</keyword>
<dbReference type="InterPro" id="IPR002159">
    <property type="entry name" value="CD36_fam"/>
</dbReference>
<keyword evidence="7" id="KW-0325">Glycoprotein</keyword>
<evidence type="ECO:0000256" key="3">
    <source>
        <dbReference type="ARBA" id="ARBA00022475"/>
    </source>
</evidence>
<dbReference type="PANTHER" id="PTHR11923:SF114">
    <property type="entry name" value="FI02050P-RELATED"/>
    <property type="match status" value="1"/>
</dbReference>
<dbReference type="OrthoDB" id="514335at2759"/>
<dbReference type="GO" id="GO:0005737">
    <property type="term" value="C:cytoplasm"/>
    <property type="evidence" value="ECO:0007669"/>
    <property type="project" value="TreeGrafter"/>
</dbReference>
<proteinExistence type="inferred from homology"/>
<feature type="transmembrane region" description="Helical" evidence="8">
    <location>
        <begin position="12"/>
        <end position="31"/>
    </location>
</feature>
<dbReference type="PRINTS" id="PR01609">
    <property type="entry name" value="CD36FAMILY"/>
</dbReference>
<dbReference type="PANTHER" id="PTHR11923">
    <property type="entry name" value="SCAVENGER RECEPTOR CLASS B TYPE-1 SR-B1"/>
    <property type="match status" value="1"/>
</dbReference>
<protein>
    <recommendedName>
        <fullName evidence="11">Protein croquemort</fullName>
    </recommendedName>
</protein>
<keyword evidence="3" id="KW-1003">Cell membrane</keyword>
<dbReference type="GO" id="GO:0005044">
    <property type="term" value="F:scavenger receptor activity"/>
    <property type="evidence" value="ECO:0007669"/>
    <property type="project" value="TreeGrafter"/>
</dbReference>
<evidence type="ECO:0000313" key="9">
    <source>
        <dbReference type="EMBL" id="CAH0561087.1"/>
    </source>
</evidence>
<dbReference type="Pfam" id="PF01130">
    <property type="entry name" value="CD36"/>
    <property type="match status" value="1"/>
</dbReference>
<evidence type="ECO:0000256" key="4">
    <source>
        <dbReference type="ARBA" id="ARBA00022692"/>
    </source>
</evidence>
<comment type="subcellular location">
    <subcellularLocation>
        <location evidence="1">Cell membrane</location>
    </subcellularLocation>
</comment>
<name>A0A9P0FNB8_BRAAE</name>
<evidence type="ECO:0000256" key="5">
    <source>
        <dbReference type="ARBA" id="ARBA00022989"/>
    </source>
</evidence>
<keyword evidence="6 8" id="KW-0472">Membrane</keyword>
<evidence type="ECO:0000256" key="8">
    <source>
        <dbReference type="SAM" id="Phobius"/>
    </source>
</evidence>
<comment type="similarity">
    <text evidence="2">Belongs to the CD36 family.</text>
</comment>
<organism evidence="9 10">
    <name type="scientific">Brassicogethes aeneus</name>
    <name type="common">Rape pollen beetle</name>
    <name type="synonym">Meligethes aeneus</name>
    <dbReference type="NCBI Taxonomy" id="1431903"/>
    <lineage>
        <taxon>Eukaryota</taxon>
        <taxon>Metazoa</taxon>
        <taxon>Ecdysozoa</taxon>
        <taxon>Arthropoda</taxon>
        <taxon>Hexapoda</taxon>
        <taxon>Insecta</taxon>
        <taxon>Pterygota</taxon>
        <taxon>Neoptera</taxon>
        <taxon>Endopterygota</taxon>
        <taxon>Coleoptera</taxon>
        <taxon>Polyphaga</taxon>
        <taxon>Cucujiformia</taxon>
        <taxon>Nitidulidae</taxon>
        <taxon>Meligethinae</taxon>
        <taxon>Brassicogethes</taxon>
    </lineage>
</organism>
<keyword evidence="10" id="KW-1185">Reference proteome</keyword>